<dbReference type="InterPro" id="IPR052339">
    <property type="entry name" value="Fe-S_Maturation_MIP18"/>
</dbReference>
<feature type="domain" description="MIP18 family-like" evidence="1">
    <location>
        <begin position="7"/>
        <end position="68"/>
    </location>
</feature>
<keyword evidence="4" id="KW-1185">Reference proteome</keyword>
<dbReference type="NCBIfam" id="TIGR02159">
    <property type="entry name" value="PA_CoA_Oxy4"/>
    <property type="match status" value="1"/>
</dbReference>
<dbReference type="InterPro" id="IPR056572">
    <property type="entry name" value="Zn_ribbon_PaaD"/>
</dbReference>
<dbReference type="InterPro" id="IPR011883">
    <property type="entry name" value="PaaD-like"/>
</dbReference>
<dbReference type="PANTHER" id="PTHR42831:SF3">
    <property type="entry name" value="1,2-PHENYLACETYL-COA EPOXIDASE, SUBUNIT D-RELATED"/>
    <property type="match status" value="1"/>
</dbReference>
<dbReference type="Pfam" id="PF23451">
    <property type="entry name" value="Zn_ribbon_PaaD"/>
    <property type="match status" value="1"/>
</dbReference>
<dbReference type="AlphaFoldDB" id="A0A0L6CGC1"/>
<gene>
    <name evidence="3" type="ORF">VV01_05795</name>
</gene>
<dbReference type="OrthoDB" id="3684942at2"/>
<dbReference type="STRING" id="1631356.VV01_05795"/>
<sequence length="162" mass="17664">MVTATATDVVEAVRAVPDPEVPVISIDDLGILRDVAVEGGVVRVTITPTYSGCPAMEAIRARIERVVTDHGLCAEVTTRLSPAWTTDWMSERGRDALRRFGVAPPHVRSDEPVAVGLSVRRVDCPLCGSHDTEEISRFGSTSCKALRRCLSCREPFEEFKAL</sequence>
<dbReference type="Pfam" id="PF01883">
    <property type="entry name" value="FeS_assembly_P"/>
    <property type="match status" value="1"/>
</dbReference>
<evidence type="ECO:0000313" key="4">
    <source>
        <dbReference type="Proteomes" id="UP000037397"/>
    </source>
</evidence>
<reference evidence="4" key="1">
    <citation type="submission" date="2015-03" db="EMBL/GenBank/DDBJ databases">
        <title>Luteipulveratus halotolerans sp. nov., a novel actinobacterium (Dermacoccaceae) from Sarawak, Malaysia.</title>
        <authorList>
            <person name="Juboi H."/>
            <person name="Basik A."/>
            <person name="Shamsul S.S."/>
            <person name="Arnold P."/>
            <person name="Schmitt E.K."/>
            <person name="Sanglier J.-J."/>
            <person name="Yeo T."/>
        </authorList>
    </citation>
    <scope>NUCLEOTIDE SEQUENCE [LARGE SCALE GENOMIC DNA]</scope>
    <source>
        <strain evidence="4">C296001</strain>
    </source>
</reference>
<accession>A0A0L6CGC1</accession>
<comment type="caution">
    <text evidence="3">The sequence shown here is derived from an EMBL/GenBank/DDBJ whole genome shotgun (WGS) entry which is preliminary data.</text>
</comment>
<dbReference type="PANTHER" id="PTHR42831">
    <property type="entry name" value="FE-S PROTEIN MATURATION AUXILIARY FACTOR YITW"/>
    <property type="match status" value="1"/>
</dbReference>
<dbReference type="PATRIC" id="fig|1631356.3.peg.1104"/>
<protein>
    <submittedName>
        <fullName evidence="3">Uncharacterized protein</fullName>
    </submittedName>
</protein>
<dbReference type="InterPro" id="IPR034904">
    <property type="entry name" value="FSCA_dom_sf"/>
</dbReference>
<evidence type="ECO:0000259" key="2">
    <source>
        <dbReference type="Pfam" id="PF23451"/>
    </source>
</evidence>
<dbReference type="SUPFAM" id="SSF117916">
    <property type="entry name" value="Fe-S cluster assembly (FSCA) domain-like"/>
    <property type="match status" value="1"/>
</dbReference>
<proteinExistence type="predicted"/>
<evidence type="ECO:0000259" key="1">
    <source>
        <dbReference type="Pfam" id="PF01883"/>
    </source>
</evidence>
<dbReference type="Proteomes" id="UP000037397">
    <property type="component" value="Unassembled WGS sequence"/>
</dbReference>
<organism evidence="3 4">
    <name type="scientific">Luteipulveratus halotolerans</name>
    <dbReference type="NCBI Taxonomy" id="1631356"/>
    <lineage>
        <taxon>Bacteria</taxon>
        <taxon>Bacillati</taxon>
        <taxon>Actinomycetota</taxon>
        <taxon>Actinomycetes</taxon>
        <taxon>Micrococcales</taxon>
        <taxon>Dermacoccaceae</taxon>
        <taxon>Luteipulveratus</taxon>
    </lineage>
</organism>
<dbReference type="RefSeq" id="WP_050669056.1">
    <property type="nucleotide sequence ID" value="NZ_LAIR01000002.1"/>
</dbReference>
<feature type="domain" description="PaaD zinc beta ribbon" evidence="2">
    <location>
        <begin position="114"/>
        <end position="160"/>
    </location>
</feature>
<evidence type="ECO:0000313" key="3">
    <source>
        <dbReference type="EMBL" id="KNX36769.1"/>
    </source>
</evidence>
<dbReference type="EMBL" id="LAIR01000002">
    <property type="protein sequence ID" value="KNX36769.1"/>
    <property type="molecule type" value="Genomic_DNA"/>
</dbReference>
<dbReference type="Gene3D" id="3.30.300.130">
    <property type="entry name" value="Fe-S cluster assembly (FSCA)"/>
    <property type="match status" value="1"/>
</dbReference>
<dbReference type="InterPro" id="IPR002744">
    <property type="entry name" value="MIP18-like"/>
</dbReference>
<name>A0A0L6CGC1_9MICO</name>